<dbReference type="EMBL" id="JAANIU010011626">
    <property type="protein sequence ID" value="KAG1530915.1"/>
    <property type="molecule type" value="Genomic_DNA"/>
</dbReference>
<accession>A0A9P6XRC8</accession>
<sequence length="139" mass="14566">MALLAQVRAARQDAALQAVPVVLVSAASDADTLAAAGRRGADGYIVKPFAAGQVRAQLARLAPQDYALAVETVNCRRLVKGYSDTHVRGGGKYRQLIAAAAQLVGRPDAADTLRALRDTALANEKCGPMERQLADKLAA</sequence>
<dbReference type="InterPro" id="IPR046667">
    <property type="entry name" value="DUF6537"/>
</dbReference>
<evidence type="ECO:0000256" key="1">
    <source>
        <dbReference type="PROSITE-ProRule" id="PRU00169"/>
    </source>
</evidence>
<dbReference type="InterPro" id="IPR001789">
    <property type="entry name" value="Sig_transdc_resp-reg_receiver"/>
</dbReference>
<gene>
    <name evidence="3" type="ORF">G6F50_017007</name>
</gene>
<protein>
    <recommendedName>
        <fullName evidence="2">Response regulatory domain-containing protein</fullName>
    </recommendedName>
</protein>
<organism evidence="3 4">
    <name type="scientific">Rhizopus delemar</name>
    <dbReference type="NCBI Taxonomy" id="936053"/>
    <lineage>
        <taxon>Eukaryota</taxon>
        <taxon>Fungi</taxon>
        <taxon>Fungi incertae sedis</taxon>
        <taxon>Mucoromycota</taxon>
        <taxon>Mucoromycotina</taxon>
        <taxon>Mucoromycetes</taxon>
        <taxon>Mucorales</taxon>
        <taxon>Mucorineae</taxon>
        <taxon>Rhizopodaceae</taxon>
        <taxon>Rhizopus</taxon>
    </lineage>
</organism>
<dbReference type="InterPro" id="IPR011006">
    <property type="entry name" value="CheY-like_superfamily"/>
</dbReference>
<dbReference type="SUPFAM" id="SSF52172">
    <property type="entry name" value="CheY-like"/>
    <property type="match status" value="1"/>
</dbReference>
<evidence type="ECO:0000313" key="3">
    <source>
        <dbReference type="EMBL" id="KAG1530915.1"/>
    </source>
</evidence>
<name>A0A9P6XRC8_9FUNG</name>
<evidence type="ECO:0000313" key="4">
    <source>
        <dbReference type="Proteomes" id="UP000740926"/>
    </source>
</evidence>
<keyword evidence="4" id="KW-1185">Reference proteome</keyword>
<dbReference type="PROSITE" id="PS50110">
    <property type="entry name" value="RESPONSE_REGULATORY"/>
    <property type="match status" value="1"/>
</dbReference>
<comment type="caution">
    <text evidence="1">Lacks conserved residue(s) required for the propagation of feature annotation.</text>
</comment>
<evidence type="ECO:0000259" key="2">
    <source>
        <dbReference type="PROSITE" id="PS50110"/>
    </source>
</evidence>
<dbReference type="Proteomes" id="UP000740926">
    <property type="component" value="Unassembled WGS sequence"/>
</dbReference>
<dbReference type="AlphaFoldDB" id="A0A9P6XRC8"/>
<feature type="domain" description="Response regulatory" evidence="2">
    <location>
        <begin position="1"/>
        <end position="62"/>
    </location>
</feature>
<comment type="caution">
    <text evidence="3">The sequence shown here is derived from an EMBL/GenBank/DDBJ whole genome shotgun (WGS) entry which is preliminary data.</text>
</comment>
<dbReference type="Gene3D" id="3.40.50.2300">
    <property type="match status" value="1"/>
</dbReference>
<reference evidence="3 4" key="1">
    <citation type="journal article" date="2020" name="Microb. Genom.">
        <title>Genetic diversity of clinical and environmental Mucorales isolates obtained from an investigation of mucormycosis cases among solid organ transplant recipients.</title>
        <authorList>
            <person name="Nguyen M.H."/>
            <person name="Kaul D."/>
            <person name="Muto C."/>
            <person name="Cheng S.J."/>
            <person name="Richter R.A."/>
            <person name="Bruno V.M."/>
            <person name="Liu G."/>
            <person name="Beyhan S."/>
            <person name="Sundermann A.J."/>
            <person name="Mounaud S."/>
            <person name="Pasculle A.W."/>
            <person name="Nierman W.C."/>
            <person name="Driscoll E."/>
            <person name="Cumbie R."/>
            <person name="Clancy C.J."/>
            <person name="Dupont C.L."/>
        </authorList>
    </citation>
    <scope>NUCLEOTIDE SEQUENCE [LARGE SCALE GENOMIC DNA]</scope>
    <source>
        <strain evidence="3 4">GL24</strain>
    </source>
</reference>
<proteinExistence type="predicted"/>
<dbReference type="Pfam" id="PF20169">
    <property type="entry name" value="DUF6537"/>
    <property type="match status" value="1"/>
</dbReference>
<dbReference type="GO" id="GO:0000160">
    <property type="term" value="P:phosphorelay signal transduction system"/>
    <property type="evidence" value="ECO:0007669"/>
    <property type="project" value="InterPro"/>
</dbReference>